<comment type="cofactor">
    <cofactor evidence="1">
        <name>pyridoxal 5'-phosphate</name>
        <dbReference type="ChEBI" id="CHEBI:597326"/>
    </cofactor>
</comment>
<dbReference type="InterPro" id="IPR039429">
    <property type="entry name" value="SHMT-like_dom"/>
</dbReference>
<feature type="domain" description="Serine hydroxymethyltransferase-like" evidence="6">
    <location>
        <begin position="13"/>
        <end position="383"/>
    </location>
</feature>
<comment type="similarity">
    <text evidence="2">Belongs to the SHMT family.</text>
</comment>
<keyword evidence="8" id="KW-1185">Reference proteome</keyword>
<dbReference type="InterPro" id="IPR015421">
    <property type="entry name" value="PyrdxlP-dep_Trfase_major"/>
</dbReference>
<keyword evidence="3" id="KW-0554">One-carbon metabolism</keyword>
<evidence type="ECO:0000313" key="8">
    <source>
        <dbReference type="Proteomes" id="UP000029518"/>
    </source>
</evidence>
<dbReference type="InterPro" id="IPR049943">
    <property type="entry name" value="Ser_HO-MeTrfase-like"/>
</dbReference>
<gene>
    <name evidence="7" type="ORF">PBOR_14695</name>
</gene>
<evidence type="ECO:0000313" key="7">
    <source>
        <dbReference type="EMBL" id="AIQ58038.1"/>
    </source>
</evidence>
<dbReference type="PANTHER" id="PTHR11680:SF35">
    <property type="entry name" value="SERINE HYDROXYMETHYLTRANSFERASE 1"/>
    <property type="match status" value="1"/>
</dbReference>
<dbReference type="Proteomes" id="UP000029518">
    <property type="component" value="Chromosome"/>
</dbReference>
<dbReference type="GO" id="GO:0030170">
    <property type="term" value="F:pyridoxal phosphate binding"/>
    <property type="evidence" value="ECO:0007669"/>
    <property type="project" value="TreeGrafter"/>
</dbReference>
<evidence type="ECO:0000256" key="4">
    <source>
        <dbReference type="ARBA" id="ARBA00022605"/>
    </source>
</evidence>
<dbReference type="GO" id="GO:0006730">
    <property type="term" value="P:one-carbon metabolic process"/>
    <property type="evidence" value="ECO:0007669"/>
    <property type="project" value="UniProtKB-KW"/>
</dbReference>
<dbReference type="AlphaFoldDB" id="A0A089LFW6"/>
<dbReference type="Gene3D" id="3.40.640.10">
    <property type="entry name" value="Type I PLP-dependent aspartate aminotransferase-like (Major domain)"/>
    <property type="match status" value="1"/>
</dbReference>
<dbReference type="InterPro" id="IPR015424">
    <property type="entry name" value="PyrdxlP-dep_Trfase"/>
</dbReference>
<keyword evidence="5" id="KW-0663">Pyridoxal phosphate</keyword>
<keyword evidence="4" id="KW-0028">Amino-acid biosynthesis</keyword>
<dbReference type="GO" id="GO:0004372">
    <property type="term" value="F:glycine hydroxymethyltransferase activity"/>
    <property type="evidence" value="ECO:0007669"/>
    <property type="project" value="TreeGrafter"/>
</dbReference>
<dbReference type="HOGENOM" id="CLU_022477_2_1_9"/>
<proteinExistence type="inferred from homology"/>
<sequence length="412" mass="46430">MYLLNGFLGEKYQRVNKIIDSYHSVQNNYINMEACCSYPFESVIDAQRYPIFTLPTEGVSGSRFFPAFECIEDIDIYSEELVRTLFDLDTNYNVTTQPHSGTQANQIVYNAVLSENDVVLSLSPKDGGHISHNKISKNQNKVINYHLTPEFEFNYDEIEELTQKNKPKLIIVGASSYPLQIDYNRIALIAHKYNAFLLADICHTALYVLGKTYPDVFPHADFVTFTMDKTLRGPQGGILIYKCEFSKLIAYSIFPISQGGPLQSLQFAKMIALVELSSINLENYAKLVQDNSKIICKKLVERNITVVTGTSNTHLILIDVRALKTTGNLVESRFYENNVLVNKNLIPGDQTSPDITSGIRLGTVCISNLNYSNEDVTLLAEIIANILLNPAIQNEGIHYLVEKYHKTINISN</sequence>
<evidence type="ECO:0000256" key="3">
    <source>
        <dbReference type="ARBA" id="ARBA00022563"/>
    </source>
</evidence>
<dbReference type="GO" id="GO:0019264">
    <property type="term" value="P:glycine biosynthetic process from serine"/>
    <property type="evidence" value="ECO:0007669"/>
    <property type="project" value="TreeGrafter"/>
</dbReference>
<evidence type="ECO:0000256" key="2">
    <source>
        <dbReference type="ARBA" id="ARBA00006376"/>
    </source>
</evidence>
<organism evidence="7 8">
    <name type="scientific">Paenibacillus borealis</name>
    <dbReference type="NCBI Taxonomy" id="160799"/>
    <lineage>
        <taxon>Bacteria</taxon>
        <taxon>Bacillati</taxon>
        <taxon>Bacillota</taxon>
        <taxon>Bacilli</taxon>
        <taxon>Bacillales</taxon>
        <taxon>Paenibacillaceae</taxon>
        <taxon>Paenibacillus</taxon>
    </lineage>
</organism>
<accession>A0A089LFW6</accession>
<name>A0A089LFW6_PAEBO</name>
<dbReference type="SUPFAM" id="SSF53383">
    <property type="entry name" value="PLP-dependent transferases"/>
    <property type="match status" value="1"/>
</dbReference>
<evidence type="ECO:0000256" key="5">
    <source>
        <dbReference type="ARBA" id="ARBA00022898"/>
    </source>
</evidence>
<dbReference type="EMBL" id="CP009285">
    <property type="protein sequence ID" value="AIQ58038.1"/>
    <property type="molecule type" value="Genomic_DNA"/>
</dbReference>
<evidence type="ECO:0000256" key="1">
    <source>
        <dbReference type="ARBA" id="ARBA00001933"/>
    </source>
</evidence>
<dbReference type="GO" id="GO:0005737">
    <property type="term" value="C:cytoplasm"/>
    <property type="evidence" value="ECO:0007669"/>
    <property type="project" value="TreeGrafter"/>
</dbReference>
<dbReference type="Pfam" id="PF00464">
    <property type="entry name" value="SHMT"/>
    <property type="match status" value="1"/>
</dbReference>
<protein>
    <recommendedName>
        <fullName evidence="6">Serine hydroxymethyltransferase-like domain-containing protein</fullName>
    </recommendedName>
</protein>
<dbReference type="GO" id="GO:0046653">
    <property type="term" value="P:tetrahydrofolate metabolic process"/>
    <property type="evidence" value="ECO:0007669"/>
    <property type="project" value="TreeGrafter"/>
</dbReference>
<dbReference type="Gene3D" id="3.90.1150.10">
    <property type="entry name" value="Aspartate Aminotransferase, domain 1"/>
    <property type="match status" value="1"/>
</dbReference>
<dbReference type="PANTHER" id="PTHR11680">
    <property type="entry name" value="SERINE HYDROXYMETHYLTRANSFERASE"/>
    <property type="match status" value="1"/>
</dbReference>
<dbReference type="InterPro" id="IPR015422">
    <property type="entry name" value="PyrdxlP-dep_Trfase_small"/>
</dbReference>
<dbReference type="KEGG" id="pbd:PBOR_14695"/>
<evidence type="ECO:0000259" key="6">
    <source>
        <dbReference type="Pfam" id="PF00464"/>
    </source>
</evidence>
<reference evidence="7" key="1">
    <citation type="submission" date="2014-08" db="EMBL/GenBank/DDBJ databases">
        <title>Comparative genomics of the Paenibacillus odorifer group.</title>
        <authorList>
            <person name="den Bakker H.C."/>
            <person name="Tsai Y.-C.Y.-C."/>
            <person name="Martin N."/>
            <person name="Korlach J."/>
            <person name="Wiedmann M."/>
        </authorList>
    </citation>
    <scope>NUCLEOTIDE SEQUENCE [LARGE SCALE GENOMIC DNA]</scope>
    <source>
        <strain evidence="7">DSM 13188</strain>
    </source>
</reference>